<dbReference type="EMBL" id="LQYE01000002">
    <property type="protein sequence ID" value="OAT69804.1"/>
    <property type="molecule type" value="Genomic_DNA"/>
</dbReference>
<sequence length="101" mass="10538">MRPHDTYAVERTALAWRRTGLTAAGTAAVLMTHALIHKHTTGASLIAAAVVLGLVAISTARHHSLARGKWAQDGKVIALTTVTMVAVIVLSAGIYLSNLGT</sequence>
<evidence type="ECO:0000313" key="9">
    <source>
        <dbReference type="EMBL" id="OAT69804.1"/>
    </source>
</evidence>
<dbReference type="STRING" id="83262.BAB75_04945"/>
<dbReference type="PATRIC" id="fig|83262.10.peg.5668"/>
<protein>
    <recommendedName>
        <fullName evidence="6">DUF202 domain-containing protein</fullName>
    </recommendedName>
</protein>
<comment type="caution">
    <text evidence="9">The sequence shown here is derived from an EMBL/GenBank/DDBJ whole genome shotgun (WGS) entry which is preliminary data.</text>
</comment>
<evidence type="ECO:0000313" key="8">
    <source>
        <dbReference type="EMBL" id="KPG25974.1"/>
    </source>
</evidence>
<keyword evidence="11" id="KW-1185">Reference proteome</keyword>
<dbReference type="GO" id="GO:0012505">
    <property type="term" value="C:endomembrane system"/>
    <property type="evidence" value="ECO:0007669"/>
    <property type="project" value="UniProtKB-SubCell"/>
</dbReference>
<evidence type="ECO:0000313" key="7">
    <source>
        <dbReference type="EMBL" id="KPG03876.1"/>
    </source>
</evidence>
<dbReference type="AlphaFoldDB" id="A0A0N0KKW4"/>
<dbReference type="EMBL" id="LJFS01000049">
    <property type="protein sequence ID" value="KPG25974.1"/>
    <property type="molecule type" value="Genomic_DNA"/>
</dbReference>
<gene>
    <name evidence="7" type="ORF">AN908_25475</name>
    <name evidence="8" type="ORF">AN912_26145</name>
    <name evidence="9" type="ORF">AWB85_19295</name>
</gene>
<evidence type="ECO:0000259" key="6">
    <source>
        <dbReference type="Pfam" id="PF02656"/>
    </source>
</evidence>
<dbReference type="RefSeq" id="WP_043078896.1">
    <property type="nucleotide sequence ID" value="NZ_CP011530.1"/>
</dbReference>
<proteinExistence type="predicted"/>
<organism evidence="9 12">
    <name type="scientific">Mycobacteroides immunogenum</name>
    <dbReference type="NCBI Taxonomy" id="83262"/>
    <lineage>
        <taxon>Bacteria</taxon>
        <taxon>Bacillati</taxon>
        <taxon>Actinomycetota</taxon>
        <taxon>Actinomycetes</taxon>
        <taxon>Mycobacteriales</taxon>
        <taxon>Mycobacteriaceae</taxon>
        <taxon>Mycobacteroides</taxon>
    </lineage>
</organism>
<evidence type="ECO:0000313" key="10">
    <source>
        <dbReference type="Proteomes" id="UP000037843"/>
    </source>
</evidence>
<name>A0A0N0KKW4_9MYCO</name>
<keyword evidence="2 5" id="KW-0812">Transmembrane</keyword>
<comment type="subcellular location">
    <subcellularLocation>
        <location evidence="1">Endomembrane system</location>
        <topology evidence="1">Multi-pass membrane protein</topology>
    </subcellularLocation>
</comment>
<dbReference type="KEGG" id="miz:BAB75_04945"/>
<reference evidence="9 12" key="2">
    <citation type="submission" date="2016-01" db="EMBL/GenBank/DDBJ databases">
        <title>Mycobacterium immunogenum strain CD11_6 genome sequencing and assembly.</title>
        <authorList>
            <person name="Kaur G."/>
            <person name="Nair G.R."/>
            <person name="Mayilraj S."/>
        </authorList>
    </citation>
    <scope>NUCLEOTIDE SEQUENCE [LARGE SCALE GENOMIC DNA]</scope>
    <source>
        <strain evidence="9 12">CD11-6</strain>
    </source>
</reference>
<dbReference type="Proteomes" id="UP000186919">
    <property type="component" value="Unassembled WGS sequence"/>
</dbReference>
<feature type="domain" description="DUF202" evidence="6">
    <location>
        <begin position="5"/>
        <end position="67"/>
    </location>
</feature>
<feature type="transmembrane region" description="Helical" evidence="5">
    <location>
        <begin position="42"/>
        <end position="60"/>
    </location>
</feature>
<evidence type="ECO:0000313" key="11">
    <source>
        <dbReference type="Proteomes" id="UP000037962"/>
    </source>
</evidence>
<keyword evidence="4 5" id="KW-0472">Membrane</keyword>
<dbReference type="GeneID" id="45763246"/>
<evidence type="ECO:0000256" key="1">
    <source>
        <dbReference type="ARBA" id="ARBA00004127"/>
    </source>
</evidence>
<dbReference type="InterPro" id="IPR003807">
    <property type="entry name" value="DUF202"/>
</dbReference>
<evidence type="ECO:0000256" key="5">
    <source>
        <dbReference type="SAM" id="Phobius"/>
    </source>
</evidence>
<accession>A0A0N0KKW4</accession>
<feature type="transmembrane region" description="Helical" evidence="5">
    <location>
        <begin position="76"/>
        <end position="96"/>
    </location>
</feature>
<evidence type="ECO:0000256" key="4">
    <source>
        <dbReference type="ARBA" id="ARBA00023136"/>
    </source>
</evidence>
<dbReference type="Pfam" id="PF02656">
    <property type="entry name" value="DUF202"/>
    <property type="match status" value="1"/>
</dbReference>
<feature type="transmembrane region" description="Helical" evidence="5">
    <location>
        <begin position="20"/>
        <end position="36"/>
    </location>
</feature>
<reference evidence="10 11" key="1">
    <citation type="submission" date="2015-09" db="EMBL/GenBank/DDBJ databases">
        <title>Genome Sequences of Mycobacterium immunogenum Isolates, Recuperated from a Chloraminated Drinking Water Distribution System Simulator Subjected to Episodes of Nitrification.</title>
        <authorList>
            <person name="Gomez-Alvarez V."/>
            <person name="Revetta R.P."/>
        </authorList>
    </citation>
    <scope>NUCLEOTIDE SEQUENCE [LARGE SCALE GENOMIC DNA]</scope>
    <source>
        <strain evidence="7 10">H008</strain>
        <strain evidence="8 11">H076</strain>
    </source>
</reference>
<keyword evidence="3 5" id="KW-1133">Transmembrane helix</keyword>
<dbReference type="Proteomes" id="UP000037843">
    <property type="component" value="Unassembled WGS sequence"/>
</dbReference>
<dbReference type="EMBL" id="LJFO01000019">
    <property type="protein sequence ID" value="KPG03876.1"/>
    <property type="molecule type" value="Genomic_DNA"/>
</dbReference>
<evidence type="ECO:0000256" key="2">
    <source>
        <dbReference type="ARBA" id="ARBA00022692"/>
    </source>
</evidence>
<evidence type="ECO:0000313" key="12">
    <source>
        <dbReference type="Proteomes" id="UP000186919"/>
    </source>
</evidence>
<dbReference type="OrthoDB" id="9938425at2"/>
<evidence type="ECO:0000256" key="3">
    <source>
        <dbReference type="ARBA" id="ARBA00022989"/>
    </source>
</evidence>
<dbReference type="Proteomes" id="UP000037962">
    <property type="component" value="Unassembled WGS sequence"/>
</dbReference>